<gene>
    <name evidence="1" type="ORF">ACAOBT_LOCUS15757</name>
</gene>
<name>A0A9P0PK02_ACAOB</name>
<sequence length="127" mass="14662">MDDIFAHHNLYSAFTAVDDILSSSVFFGNMSQTVIHVELINHWSVLFTYRFHSFKNVNELYNYSVNKVTEADVSVTSVGCLCAIYYQICCTKNYGISSKFFFNALPYRRNGAILNTPLTEKKKDFWN</sequence>
<protein>
    <submittedName>
        <fullName evidence="1">Uncharacterized protein</fullName>
    </submittedName>
</protein>
<dbReference type="AlphaFoldDB" id="A0A9P0PK02"/>
<reference evidence="1" key="1">
    <citation type="submission" date="2022-03" db="EMBL/GenBank/DDBJ databases">
        <authorList>
            <person name="Sayadi A."/>
        </authorList>
    </citation>
    <scope>NUCLEOTIDE SEQUENCE</scope>
</reference>
<keyword evidence="2" id="KW-1185">Reference proteome</keyword>
<accession>A0A9P0PK02</accession>
<dbReference type="EMBL" id="CAKOFQ010006946">
    <property type="protein sequence ID" value="CAH1983807.1"/>
    <property type="molecule type" value="Genomic_DNA"/>
</dbReference>
<evidence type="ECO:0000313" key="2">
    <source>
        <dbReference type="Proteomes" id="UP001152888"/>
    </source>
</evidence>
<dbReference type="Proteomes" id="UP001152888">
    <property type="component" value="Unassembled WGS sequence"/>
</dbReference>
<organism evidence="1 2">
    <name type="scientific">Acanthoscelides obtectus</name>
    <name type="common">Bean weevil</name>
    <name type="synonym">Bruchus obtectus</name>
    <dbReference type="NCBI Taxonomy" id="200917"/>
    <lineage>
        <taxon>Eukaryota</taxon>
        <taxon>Metazoa</taxon>
        <taxon>Ecdysozoa</taxon>
        <taxon>Arthropoda</taxon>
        <taxon>Hexapoda</taxon>
        <taxon>Insecta</taxon>
        <taxon>Pterygota</taxon>
        <taxon>Neoptera</taxon>
        <taxon>Endopterygota</taxon>
        <taxon>Coleoptera</taxon>
        <taxon>Polyphaga</taxon>
        <taxon>Cucujiformia</taxon>
        <taxon>Chrysomeloidea</taxon>
        <taxon>Chrysomelidae</taxon>
        <taxon>Bruchinae</taxon>
        <taxon>Bruchini</taxon>
        <taxon>Acanthoscelides</taxon>
    </lineage>
</organism>
<comment type="caution">
    <text evidence="1">The sequence shown here is derived from an EMBL/GenBank/DDBJ whole genome shotgun (WGS) entry which is preliminary data.</text>
</comment>
<evidence type="ECO:0000313" key="1">
    <source>
        <dbReference type="EMBL" id="CAH1983807.1"/>
    </source>
</evidence>
<proteinExistence type="predicted"/>